<comment type="caution">
    <text evidence="9">The sequence shown here is derived from an EMBL/GenBank/DDBJ whole genome shotgun (WGS) entry which is preliminary data.</text>
</comment>
<dbReference type="RefSeq" id="WP_239551603.1">
    <property type="nucleotide sequence ID" value="NZ_JAFBEI010000001.1"/>
</dbReference>
<dbReference type="Proteomes" id="UP000809081">
    <property type="component" value="Unassembled WGS sequence"/>
</dbReference>
<evidence type="ECO:0000256" key="1">
    <source>
        <dbReference type="ARBA" id="ARBA00004651"/>
    </source>
</evidence>
<dbReference type="InterPro" id="IPR011606">
    <property type="entry name" value="Brnchd-chn_aa_trnsp_permease"/>
</dbReference>
<dbReference type="PANTHER" id="PTHR34979">
    <property type="entry name" value="INNER MEMBRANE PROTEIN YGAZ"/>
    <property type="match status" value="1"/>
</dbReference>
<keyword evidence="7 8" id="KW-0472">Membrane</keyword>
<evidence type="ECO:0000256" key="4">
    <source>
        <dbReference type="ARBA" id="ARBA00022475"/>
    </source>
</evidence>
<organism evidence="9 10">
    <name type="scientific">Streptococcus saliviloxodontae</name>
    <dbReference type="NCBI Taxonomy" id="1349416"/>
    <lineage>
        <taxon>Bacteria</taxon>
        <taxon>Bacillati</taxon>
        <taxon>Bacillota</taxon>
        <taxon>Bacilli</taxon>
        <taxon>Lactobacillales</taxon>
        <taxon>Streptococcaceae</taxon>
        <taxon>Streptococcus</taxon>
    </lineage>
</organism>
<evidence type="ECO:0000256" key="3">
    <source>
        <dbReference type="ARBA" id="ARBA00022448"/>
    </source>
</evidence>
<evidence type="ECO:0000256" key="6">
    <source>
        <dbReference type="ARBA" id="ARBA00022989"/>
    </source>
</evidence>
<sequence length="234" mass="24867">MTIEKNAFKDGVKASLPTALGYVSIGIACGVVGASSGLSPLQMGLMSAMIYAGSAQFAFCALVVSGADLPLLVVTVFLINLRNFLMSLHATTVFPKVSIWHGIGIGTLITDESYGVMLNESLRTKEISPFWMHGNNLAGYITWVVSVYLATILGAYIPDPKIFGLDFALVAMFVSIFESQLAAMLQLLAKQKLFLILAAVTVSYVLLLLVVSSSVAVLGATFIGCFVGVLLDDK</sequence>
<keyword evidence="6 8" id="KW-1133">Transmembrane helix</keyword>
<evidence type="ECO:0000313" key="10">
    <source>
        <dbReference type="Proteomes" id="UP000809081"/>
    </source>
</evidence>
<evidence type="ECO:0000256" key="7">
    <source>
        <dbReference type="ARBA" id="ARBA00023136"/>
    </source>
</evidence>
<keyword evidence="5 8" id="KW-0812">Transmembrane</keyword>
<evidence type="ECO:0000256" key="2">
    <source>
        <dbReference type="ARBA" id="ARBA00010735"/>
    </source>
</evidence>
<keyword evidence="3" id="KW-0813">Transport</keyword>
<evidence type="ECO:0000256" key="8">
    <source>
        <dbReference type="SAM" id="Phobius"/>
    </source>
</evidence>
<dbReference type="Pfam" id="PF03591">
    <property type="entry name" value="AzlC"/>
    <property type="match status" value="1"/>
</dbReference>
<keyword evidence="10" id="KW-1185">Reference proteome</keyword>
<accession>A0ABS2PIJ2</accession>
<evidence type="ECO:0000313" key="9">
    <source>
        <dbReference type="EMBL" id="MBM7635254.1"/>
    </source>
</evidence>
<comment type="subcellular location">
    <subcellularLocation>
        <location evidence="1">Cell membrane</location>
        <topology evidence="1">Multi-pass membrane protein</topology>
    </subcellularLocation>
</comment>
<proteinExistence type="inferred from homology"/>
<feature type="transmembrane region" description="Helical" evidence="8">
    <location>
        <begin position="57"/>
        <end position="79"/>
    </location>
</feature>
<protein>
    <submittedName>
        <fullName evidence="9">4-azaleucine resistance transporter AzlC</fullName>
    </submittedName>
</protein>
<feature type="transmembrane region" description="Helical" evidence="8">
    <location>
        <begin position="137"/>
        <end position="157"/>
    </location>
</feature>
<dbReference type="EMBL" id="JAFBEI010000001">
    <property type="protein sequence ID" value="MBM7635254.1"/>
    <property type="molecule type" value="Genomic_DNA"/>
</dbReference>
<feature type="transmembrane region" description="Helical" evidence="8">
    <location>
        <begin position="20"/>
        <end position="45"/>
    </location>
</feature>
<dbReference type="PROSITE" id="PS51257">
    <property type="entry name" value="PROKAR_LIPOPROTEIN"/>
    <property type="match status" value="1"/>
</dbReference>
<dbReference type="PANTHER" id="PTHR34979:SF1">
    <property type="entry name" value="INNER MEMBRANE PROTEIN YGAZ"/>
    <property type="match status" value="1"/>
</dbReference>
<gene>
    <name evidence="9" type="ORF">JOC31_000045</name>
</gene>
<feature type="transmembrane region" description="Helical" evidence="8">
    <location>
        <begin position="163"/>
        <end position="181"/>
    </location>
</feature>
<reference evidence="9 10" key="1">
    <citation type="submission" date="2021-01" db="EMBL/GenBank/DDBJ databases">
        <title>Genomic Encyclopedia of Type Strains, Phase IV (KMG-IV): sequencing the most valuable type-strain genomes for metagenomic binning, comparative biology and taxonomic classification.</title>
        <authorList>
            <person name="Goeker M."/>
        </authorList>
    </citation>
    <scope>NUCLEOTIDE SEQUENCE [LARGE SCALE GENOMIC DNA]</scope>
    <source>
        <strain evidence="9 10">DSM 27513</strain>
    </source>
</reference>
<keyword evidence="4" id="KW-1003">Cell membrane</keyword>
<name>A0ABS2PIJ2_9STRE</name>
<evidence type="ECO:0000256" key="5">
    <source>
        <dbReference type="ARBA" id="ARBA00022692"/>
    </source>
</evidence>
<comment type="similarity">
    <text evidence="2">Belongs to the AzlC family.</text>
</comment>